<comment type="caution">
    <text evidence="1">The sequence shown here is derived from an EMBL/GenBank/DDBJ whole genome shotgun (WGS) entry which is preliminary data.</text>
</comment>
<gene>
    <name evidence="1" type="ORF">NE646_06580</name>
</gene>
<dbReference type="EMBL" id="JANGAB010000003">
    <property type="protein sequence ID" value="MCQ4949332.1"/>
    <property type="molecule type" value="Genomic_DNA"/>
</dbReference>
<protein>
    <submittedName>
        <fullName evidence="1">Uncharacterized protein</fullName>
    </submittedName>
</protein>
<proteinExistence type="predicted"/>
<dbReference type="Proteomes" id="UP001205063">
    <property type="component" value="Unassembled WGS sequence"/>
</dbReference>
<evidence type="ECO:0000313" key="1">
    <source>
        <dbReference type="EMBL" id="MCQ4949332.1"/>
    </source>
</evidence>
<evidence type="ECO:0000313" key="2">
    <source>
        <dbReference type="Proteomes" id="UP001205063"/>
    </source>
</evidence>
<dbReference type="RefSeq" id="WP_256135963.1">
    <property type="nucleotide sequence ID" value="NZ_JANGAB010000003.1"/>
</dbReference>
<accession>A0AAW5KBD6</accession>
<dbReference type="AlphaFoldDB" id="A0AAW5KBD6"/>
<reference evidence="1" key="1">
    <citation type="submission" date="2022-06" db="EMBL/GenBank/DDBJ databases">
        <title>Isolation of gut microbiota from human fecal samples.</title>
        <authorList>
            <person name="Pamer E.G."/>
            <person name="Barat B."/>
            <person name="Waligurski E."/>
            <person name="Medina S."/>
            <person name="Paddock L."/>
            <person name="Mostad J."/>
        </authorList>
    </citation>
    <scope>NUCLEOTIDE SEQUENCE</scope>
    <source>
        <strain evidence="1">DFI.7.96</strain>
    </source>
</reference>
<organism evidence="1 2">
    <name type="scientific">Bittarella massiliensis</name>
    <name type="common">ex Durand et al. 2017</name>
    <dbReference type="NCBI Taxonomy" id="1720313"/>
    <lineage>
        <taxon>Bacteria</taxon>
        <taxon>Bacillati</taxon>
        <taxon>Bacillota</taxon>
        <taxon>Clostridia</taxon>
        <taxon>Eubacteriales</taxon>
        <taxon>Oscillospiraceae</taxon>
        <taxon>Bittarella (ex Durand et al. 2017)</taxon>
    </lineage>
</organism>
<name>A0AAW5KBD6_9FIRM</name>
<sequence>MNYADAIKAALLSVLPEVYHDWPTNSPARYAVWQEDGTIGVKADNLTADSGMAGAVHLFTVDAYDPAVAQIPAALEASGLAVAFGSVQHEDVGRRYHHWEWLWEYA</sequence>